<dbReference type="Pfam" id="PF09346">
    <property type="entry name" value="SMI1_KNR4"/>
    <property type="match status" value="1"/>
</dbReference>
<evidence type="ECO:0000313" key="3">
    <source>
        <dbReference type="Proteomes" id="UP000315750"/>
    </source>
</evidence>
<evidence type="ECO:0000259" key="1">
    <source>
        <dbReference type="SMART" id="SM00860"/>
    </source>
</evidence>
<dbReference type="EMBL" id="CP036278">
    <property type="protein sequence ID" value="QDU58842.1"/>
    <property type="molecule type" value="Genomic_DNA"/>
</dbReference>
<dbReference type="InterPro" id="IPR018958">
    <property type="entry name" value="Knr4/Smi1-like_dom"/>
</dbReference>
<protein>
    <submittedName>
        <fullName evidence="2">SMI1 / KNR4 family protein</fullName>
    </submittedName>
</protein>
<dbReference type="RefSeq" id="WP_145251345.1">
    <property type="nucleotide sequence ID" value="NZ_CP036278.1"/>
</dbReference>
<gene>
    <name evidence="2" type="ORF">Pan181_50820</name>
</gene>
<evidence type="ECO:0000313" key="2">
    <source>
        <dbReference type="EMBL" id="QDU58842.1"/>
    </source>
</evidence>
<dbReference type="InterPro" id="IPR037883">
    <property type="entry name" value="Knr4/Smi1-like_sf"/>
</dbReference>
<feature type="domain" description="Knr4/Smi1-like" evidence="1">
    <location>
        <begin position="28"/>
        <end position="161"/>
    </location>
</feature>
<dbReference type="Proteomes" id="UP000315750">
    <property type="component" value="Chromosome"/>
</dbReference>
<keyword evidence="3" id="KW-1185">Reference proteome</keyword>
<sequence>MNSNQLLQHAIAHLESLGIEVEFTQAAAIELAEIKAFEAELGFRLPADLAEFYTSCSNGFTMAWEDTPQGVWGNAYLPELQELRLLRQRWCTDQLGFTHYHQVSFEQCNAPNLYHWLPLIEEENGDQICVDCQHQTVTYWSHESGDDLVTLEASFTIWLDQRARHCFQIPPDLYWPSIANGRGVDWSSDEFDSKYVWG</sequence>
<dbReference type="Gene3D" id="3.40.1580.10">
    <property type="entry name" value="SMI1/KNR4-like"/>
    <property type="match status" value="1"/>
</dbReference>
<dbReference type="SUPFAM" id="SSF160631">
    <property type="entry name" value="SMI1/KNR4-like"/>
    <property type="match status" value="1"/>
</dbReference>
<dbReference type="AlphaFoldDB" id="A0A518AVV8"/>
<reference evidence="2 3" key="1">
    <citation type="submission" date="2019-02" db="EMBL/GenBank/DDBJ databases">
        <title>Deep-cultivation of Planctomycetes and their phenomic and genomic characterization uncovers novel biology.</title>
        <authorList>
            <person name="Wiegand S."/>
            <person name="Jogler M."/>
            <person name="Boedeker C."/>
            <person name="Pinto D."/>
            <person name="Vollmers J."/>
            <person name="Rivas-Marin E."/>
            <person name="Kohn T."/>
            <person name="Peeters S.H."/>
            <person name="Heuer A."/>
            <person name="Rast P."/>
            <person name="Oberbeckmann S."/>
            <person name="Bunk B."/>
            <person name="Jeske O."/>
            <person name="Meyerdierks A."/>
            <person name="Storesund J.E."/>
            <person name="Kallscheuer N."/>
            <person name="Luecker S."/>
            <person name="Lage O.M."/>
            <person name="Pohl T."/>
            <person name="Merkel B.J."/>
            <person name="Hornburger P."/>
            <person name="Mueller R.-W."/>
            <person name="Bruemmer F."/>
            <person name="Labrenz M."/>
            <person name="Spormann A.M."/>
            <person name="Op den Camp H."/>
            <person name="Overmann J."/>
            <person name="Amann R."/>
            <person name="Jetten M.S.M."/>
            <person name="Mascher T."/>
            <person name="Medema M.H."/>
            <person name="Devos D.P."/>
            <person name="Kaster A.-K."/>
            <person name="Ovreas L."/>
            <person name="Rohde M."/>
            <person name="Galperin M.Y."/>
            <person name="Jogler C."/>
        </authorList>
    </citation>
    <scope>NUCLEOTIDE SEQUENCE [LARGE SCALE GENOMIC DNA]</scope>
    <source>
        <strain evidence="2 3">Pan181</strain>
    </source>
</reference>
<dbReference type="SMART" id="SM00860">
    <property type="entry name" value="SMI1_KNR4"/>
    <property type="match status" value="1"/>
</dbReference>
<accession>A0A518AVV8</accession>
<dbReference type="KEGG" id="amuc:Pan181_50820"/>
<name>A0A518AVV8_9BACT</name>
<dbReference type="OrthoDB" id="259970at2"/>
<proteinExistence type="predicted"/>
<organism evidence="2 3">
    <name type="scientific">Aeoliella mucimassa</name>
    <dbReference type="NCBI Taxonomy" id="2527972"/>
    <lineage>
        <taxon>Bacteria</taxon>
        <taxon>Pseudomonadati</taxon>
        <taxon>Planctomycetota</taxon>
        <taxon>Planctomycetia</taxon>
        <taxon>Pirellulales</taxon>
        <taxon>Lacipirellulaceae</taxon>
        <taxon>Aeoliella</taxon>
    </lineage>
</organism>